<evidence type="ECO:0000256" key="5">
    <source>
        <dbReference type="ARBA" id="ARBA00022927"/>
    </source>
</evidence>
<evidence type="ECO:0000256" key="1">
    <source>
        <dbReference type="ARBA" id="ARBA00004177"/>
    </source>
</evidence>
<feature type="domain" description="SB" evidence="9">
    <location>
        <begin position="298"/>
        <end position="364"/>
    </location>
</feature>
<dbReference type="Gene3D" id="3.10.110.10">
    <property type="entry name" value="Ubiquitin Conjugating Enzyme"/>
    <property type="match status" value="1"/>
</dbReference>
<accession>A0ABP1QXT6</accession>
<dbReference type="PROSITE" id="PS51312">
    <property type="entry name" value="SB"/>
    <property type="match status" value="1"/>
</dbReference>
<reference evidence="11 12" key="1">
    <citation type="submission" date="2024-08" db="EMBL/GenBank/DDBJ databases">
        <authorList>
            <person name="Cucini C."/>
            <person name="Frati F."/>
        </authorList>
    </citation>
    <scope>NUCLEOTIDE SEQUENCE [LARGE SCALE GENOMIC DNA]</scope>
</reference>
<feature type="domain" description="UEV" evidence="10">
    <location>
        <begin position="4"/>
        <end position="147"/>
    </location>
</feature>
<evidence type="ECO:0000259" key="10">
    <source>
        <dbReference type="PROSITE" id="PS51322"/>
    </source>
</evidence>
<dbReference type="Gene3D" id="6.10.250.370">
    <property type="match status" value="1"/>
</dbReference>
<organism evidence="11 12">
    <name type="scientific">Orchesella dallaii</name>
    <dbReference type="NCBI Taxonomy" id="48710"/>
    <lineage>
        <taxon>Eukaryota</taxon>
        <taxon>Metazoa</taxon>
        <taxon>Ecdysozoa</taxon>
        <taxon>Arthropoda</taxon>
        <taxon>Hexapoda</taxon>
        <taxon>Collembola</taxon>
        <taxon>Entomobryomorpha</taxon>
        <taxon>Entomobryoidea</taxon>
        <taxon>Orchesellidae</taxon>
        <taxon>Orchesellinae</taxon>
        <taxon>Orchesella</taxon>
    </lineage>
</organism>
<comment type="similarity">
    <text evidence="2">Belongs to the ubiquitin-conjugating enzyme family. UEV subfamily.</text>
</comment>
<dbReference type="Pfam" id="PF09454">
    <property type="entry name" value="Vps23_core"/>
    <property type="match status" value="1"/>
</dbReference>
<dbReference type="EMBL" id="CAXLJM020000046">
    <property type="protein sequence ID" value="CAL8111387.1"/>
    <property type="molecule type" value="Genomic_DNA"/>
</dbReference>
<dbReference type="Gene3D" id="6.10.140.820">
    <property type="match status" value="1"/>
</dbReference>
<comment type="subcellular location">
    <subcellularLocation>
        <location evidence="1">Endosome</location>
    </subcellularLocation>
</comment>
<dbReference type="InterPro" id="IPR008883">
    <property type="entry name" value="UEV_N"/>
</dbReference>
<evidence type="ECO:0000313" key="11">
    <source>
        <dbReference type="EMBL" id="CAL8111387.1"/>
    </source>
</evidence>
<dbReference type="InterPro" id="IPR017916">
    <property type="entry name" value="SB_dom"/>
</dbReference>
<evidence type="ECO:0000256" key="2">
    <source>
        <dbReference type="ARBA" id="ARBA00009594"/>
    </source>
</evidence>
<evidence type="ECO:0000256" key="6">
    <source>
        <dbReference type="ARBA" id="ARBA00023054"/>
    </source>
</evidence>
<sequence length="364" mass="40921">MASDENYIRQILQSNLYKDVNKTKKDILEAIRMYKGLKPISDRFVFNNGTQKTLLSLTGTIPIRYKGSSYNIPVVIWLLDTHPVNAPMVFVKPTMDMRIKVSRHVDHNGKVYLPYLHEWTGANSDLLGLIQVLINTFSEQPPVYAVPPGTPQPQQPAMPSPYGTPYPVSTPYPAMPSMPMPPGGSPVPAPVTTAGGSLGTLAPSLVRSSLLSAVEEKIRRRMDDQYLGAEILRGTGKQLQEGHEKLERMVKDLNEEKANLERSMELCRKESRELEEEINRAKEIENEPDIDSAIVPPTPLYRQIVDSFVKDLAMADIIYYLGEALTNGKMDVDQFLKYVRQIARKQFKERALLNKCRQKAGLPG</sequence>
<dbReference type="Proteomes" id="UP001642540">
    <property type="component" value="Unassembled WGS sequence"/>
</dbReference>
<evidence type="ECO:0000256" key="3">
    <source>
        <dbReference type="ARBA" id="ARBA00022448"/>
    </source>
</evidence>
<feature type="coiled-coil region" evidence="8">
    <location>
        <begin position="236"/>
        <end position="287"/>
    </location>
</feature>
<dbReference type="PROSITE" id="PS51322">
    <property type="entry name" value="UEV"/>
    <property type="match status" value="1"/>
</dbReference>
<dbReference type="InterPro" id="IPR052070">
    <property type="entry name" value="ESCRT-I_UEV_domain"/>
</dbReference>
<dbReference type="CDD" id="cd11685">
    <property type="entry name" value="UEV_TSG101-like"/>
    <property type="match status" value="1"/>
</dbReference>
<gene>
    <name evidence="11" type="ORF">ODALV1_LOCUS14990</name>
</gene>
<dbReference type="SUPFAM" id="SSF54495">
    <property type="entry name" value="UBC-like"/>
    <property type="match status" value="1"/>
</dbReference>
<evidence type="ECO:0008006" key="13">
    <source>
        <dbReference type="Google" id="ProtNLM"/>
    </source>
</evidence>
<evidence type="ECO:0000256" key="7">
    <source>
        <dbReference type="PROSITE-ProRule" id="PRU00644"/>
    </source>
</evidence>
<dbReference type="PANTHER" id="PTHR23306:SF3">
    <property type="entry name" value="TUMOR SUPPRESSOR PROTEIN 101"/>
    <property type="match status" value="1"/>
</dbReference>
<keyword evidence="5 7" id="KW-0653">Protein transport</keyword>
<keyword evidence="6 8" id="KW-0175">Coiled coil</keyword>
<keyword evidence="4" id="KW-0967">Endosome</keyword>
<dbReference type="InterPro" id="IPR016135">
    <property type="entry name" value="UBQ-conjugating_enzyme/RWD"/>
</dbReference>
<keyword evidence="12" id="KW-1185">Reference proteome</keyword>
<protein>
    <recommendedName>
        <fullName evidence="13">Tumor susceptibility gene 101 protein</fullName>
    </recommendedName>
</protein>
<dbReference type="PANTHER" id="PTHR23306">
    <property type="entry name" value="TUMOR SUSCEPTIBILITY GENE 101 PROTEIN-RELATED"/>
    <property type="match status" value="1"/>
</dbReference>
<dbReference type="InterPro" id="IPR037202">
    <property type="entry name" value="ESCRT_assembly_dom"/>
</dbReference>
<evidence type="ECO:0000256" key="8">
    <source>
        <dbReference type="SAM" id="Coils"/>
    </source>
</evidence>
<dbReference type="SUPFAM" id="SSF140111">
    <property type="entry name" value="Endosomal sorting complex assembly domain"/>
    <property type="match status" value="1"/>
</dbReference>
<evidence type="ECO:0000313" key="12">
    <source>
        <dbReference type="Proteomes" id="UP001642540"/>
    </source>
</evidence>
<dbReference type="Pfam" id="PF05743">
    <property type="entry name" value="UEV"/>
    <property type="match status" value="1"/>
</dbReference>
<evidence type="ECO:0000256" key="4">
    <source>
        <dbReference type="ARBA" id="ARBA00022753"/>
    </source>
</evidence>
<proteinExistence type="inferred from homology"/>
<evidence type="ECO:0000259" key="9">
    <source>
        <dbReference type="PROSITE" id="PS51312"/>
    </source>
</evidence>
<keyword evidence="3 7" id="KW-0813">Transport</keyword>
<name>A0ABP1QXT6_9HEXA</name>
<comment type="caution">
    <text evidence="11">The sequence shown here is derived from an EMBL/GenBank/DDBJ whole genome shotgun (WGS) entry which is preliminary data.</text>
</comment>